<dbReference type="PANTHER" id="PTHR19271">
    <property type="entry name" value="CYTOCHROME B"/>
    <property type="match status" value="1"/>
</dbReference>
<evidence type="ECO:0000256" key="15">
    <source>
        <dbReference type="ARBA" id="ARBA00023128"/>
    </source>
</evidence>
<evidence type="ECO:0000256" key="20">
    <source>
        <dbReference type="RuleBase" id="RU362117"/>
    </source>
</evidence>
<feature type="binding site" evidence="18">
    <location>
        <position position="201"/>
    </location>
    <ligand>
        <name>a ubiquinone</name>
        <dbReference type="ChEBI" id="CHEBI:16389"/>
    </ligand>
</feature>
<feature type="transmembrane region" description="Helical" evidence="20">
    <location>
        <begin position="288"/>
        <end position="308"/>
    </location>
</feature>
<dbReference type="PROSITE" id="PS51002">
    <property type="entry name" value="CYTB_NTER"/>
    <property type="match status" value="1"/>
</dbReference>
<evidence type="ECO:0000256" key="19">
    <source>
        <dbReference type="PIRSR" id="PIRSR038885-2"/>
    </source>
</evidence>
<feature type="domain" description="Cytochrome b/b6 N-terminal region profile" evidence="21">
    <location>
        <begin position="1"/>
        <end position="209"/>
    </location>
</feature>
<keyword evidence="5 20" id="KW-0813">Transport</keyword>
<comment type="subcellular location">
    <subcellularLocation>
        <location evidence="2">Mitochondrion inner membrane</location>
        <topology evidence="2">Multi-pass membrane protein</topology>
    </subcellularLocation>
</comment>
<accession>A0A343RBX8</accession>
<keyword evidence="9 19" id="KW-0479">Metal-binding</keyword>
<dbReference type="InterPro" id="IPR027387">
    <property type="entry name" value="Cytb/b6-like_sf"/>
</dbReference>
<dbReference type="InterPro" id="IPR016174">
    <property type="entry name" value="Di-haem_cyt_TM"/>
</dbReference>
<dbReference type="PROSITE" id="PS51003">
    <property type="entry name" value="CYTB_CTER"/>
    <property type="match status" value="1"/>
</dbReference>
<dbReference type="FunFam" id="1.20.810.10:FF:000002">
    <property type="entry name" value="Cytochrome b"/>
    <property type="match status" value="1"/>
</dbReference>
<dbReference type="InterPro" id="IPR030689">
    <property type="entry name" value="Cytochrome_b"/>
</dbReference>
<dbReference type="InterPro" id="IPR005797">
    <property type="entry name" value="Cyt_b/b6_N"/>
</dbReference>
<dbReference type="GO" id="GO:0045275">
    <property type="term" value="C:respiratory chain complex III"/>
    <property type="evidence" value="ECO:0007669"/>
    <property type="project" value="InterPro"/>
</dbReference>
<evidence type="ECO:0000256" key="13">
    <source>
        <dbReference type="ARBA" id="ARBA00023004"/>
    </source>
</evidence>
<dbReference type="GO" id="GO:0005743">
    <property type="term" value="C:mitochondrial inner membrane"/>
    <property type="evidence" value="ECO:0007669"/>
    <property type="project" value="UniProtKB-SubCell"/>
</dbReference>
<feature type="transmembrane region" description="Helical" evidence="20">
    <location>
        <begin position="140"/>
        <end position="158"/>
    </location>
</feature>
<comment type="subunit">
    <text evidence="3">The cytochrome bc1 complex contains 11 subunits: 3 respiratory subunits (MT-CYB, CYC1 and UQCRFS1), 2 core proteins (UQCRC1 and UQCRC2) and 6 low-molecular weight proteins (UQCRH/QCR6, UQCRB/QCR7, UQCRQ/QCR8, UQCR10/QCR9, UQCR11/QCR10 and a cleavage product of UQCRFS1). This cytochrome bc1 complex then forms a dimer.</text>
</comment>
<dbReference type="SMR" id="A0A343RBX8"/>
<feature type="binding site" description="axial binding residue" evidence="19">
    <location>
        <position position="83"/>
    </location>
    <ligand>
        <name>heme b</name>
        <dbReference type="ChEBI" id="CHEBI:60344"/>
        <label>b562</label>
    </ligand>
    <ligandPart>
        <name>Fe</name>
        <dbReference type="ChEBI" id="CHEBI:18248"/>
    </ligandPart>
</feature>
<feature type="transmembrane region" description="Helical" evidence="20">
    <location>
        <begin position="178"/>
        <end position="200"/>
    </location>
</feature>
<dbReference type="InterPro" id="IPR048259">
    <property type="entry name" value="Cytochrome_b_N_euk/bac"/>
</dbReference>
<dbReference type="InterPro" id="IPR005798">
    <property type="entry name" value="Cyt_b/b6_C"/>
</dbReference>
<evidence type="ECO:0000313" key="23">
    <source>
        <dbReference type="EMBL" id="ATX69051.1"/>
    </source>
</evidence>
<dbReference type="AlphaFoldDB" id="A0A343RBX8"/>
<feature type="transmembrane region" description="Helical" evidence="20">
    <location>
        <begin position="320"/>
        <end position="340"/>
    </location>
</feature>
<reference evidence="23" key="1">
    <citation type="journal article" date="2017" name="J. Hered.">
        <title>The complete phylogeny of pangolins: scaling up resources for the molecular tracing of the most trafficked mammals on Earth.</title>
        <authorList>
            <person name="Gaubert P."/>
            <person name="Antunes A."/>
            <person name="Meng H."/>
            <person name="Miao L."/>
            <person name="Peigne S."/>
            <person name="Justy F."/>
            <person name="Njiokou F."/>
            <person name="Dufour S."/>
            <person name="Danquah E."/>
            <person name="Alahakoon J."/>
            <person name="Verheyen E."/>
            <person name="Stanley W.T."/>
            <person name="O'Brien S.J."/>
            <person name="Johnson W.E."/>
            <person name="Luo S.J."/>
        </authorList>
    </citation>
    <scope>NUCLEOTIDE SEQUENCE</scope>
    <source>
        <strain evidence="23">EP3</strain>
    </source>
</reference>
<evidence type="ECO:0000256" key="9">
    <source>
        <dbReference type="ARBA" id="ARBA00022723"/>
    </source>
</evidence>
<dbReference type="GO" id="GO:0016491">
    <property type="term" value="F:oxidoreductase activity"/>
    <property type="evidence" value="ECO:0007669"/>
    <property type="project" value="UniProtKB-UniRule"/>
</dbReference>
<dbReference type="GO" id="GO:0006122">
    <property type="term" value="P:mitochondrial electron transport, ubiquinol to cytochrome c"/>
    <property type="evidence" value="ECO:0007669"/>
    <property type="project" value="TreeGrafter"/>
</dbReference>
<dbReference type="CDD" id="cd00284">
    <property type="entry name" value="Cytochrome_b_N"/>
    <property type="match status" value="1"/>
</dbReference>
<dbReference type="CDD" id="cd00290">
    <property type="entry name" value="cytochrome_b_C"/>
    <property type="match status" value="1"/>
</dbReference>
<keyword evidence="15 20" id="KW-0496">Mitochondrion</keyword>
<keyword evidence="16 20" id="KW-0472">Membrane</keyword>
<feature type="binding site" description="axial binding residue" evidence="19">
    <location>
        <position position="97"/>
    </location>
    <ligand>
        <name>heme b</name>
        <dbReference type="ChEBI" id="CHEBI:60344"/>
        <label>b566</label>
    </ligand>
    <ligandPart>
        <name>Fe</name>
        <dbReference type="ChEBI" id="CHEBI:18248"/>
    </ligandPart>
</feature>
<evidence type="ECO:0000256" key="12">
    <source>
        <dbReference type="ARBA" id="ARBA00022989"/>
    </source>
</evidence>
<comment type="function">
    <text evidence="1 20">Component of the ubiquinol-cytochrome c reductase complex (complex III or cytochrome b-c1 complex) that is part of the mitochondrial respiratory chain. The b-c1 complex mediates electron transfer from ubiquinol to cytochrome c. Contributes to the generation of a proton gradient across the mitochondrial membrane that is then used for ATP synthesis.</text>
</comment>
<evidence type="ECO:0000256" key="10">
    <source>
        <dbReference type="ARBA" id="ARBA00022792"/>
    </source>
</evidence>
<dbReference type="PANTHER" id="PTHR19271:SF16">
    <property type="entry name" value="CYTOCHROME B"/>
    <property type="match status" value="1"/>
</dbReference>
<evidence type="ECO:0000256" key="6">
    <source>
        <dbReference type="ARBA" id="ARBA00022617"/>
    </source>
</evidence>
<organism evidence="23">
    <name type="scientific">Manis pentadactyla</name>
    <name type="common">Chinese pangolin</name>
    <dbReference type="NCBI Taxonomy" id="143292"/>
    <lineage>
        <taxon>Eukaryota</taxon>
        <taxon>Metazoa</taxon>
        <taxon>Chordata</taxon>
        <taxon>Craniata</taxon>
        <taxon>Vertebrata</taxon>
        <taxon>Euteleostomi</taxon>
        <taxon>Mammalia</taxon>
        <taxon>Eutheria</taxon>
        <taxon>Laurasiatheria</taxon>
        <taxon>Pholidota</taxon>
        <taxon>Manidae</taxon>
        <taxon>Manis</taxon>
    </lineage>
</organism>
<keyword evidence="13 19" id="KW-0408">Iron</keyword>
<feature type="domain" description="Cytochrome b/b6 C-terminal region profile" evidence="22">
    <location>
        <begin position="210"/>
        <end position="379"/>
    </location>
</feature>
<evidence type="ECO:0000256" key="14">
    <source>
        <dbReference type="ARBA" id="ARBA00023075"/>
    </source>
</evidence>
<evidence type="ECO:0000259" key="22">
    <source>
        <dbReference type="PROSITE" id="PS51003"/>
    </source>
</evidence>
<dbReference type="GO" id="GO:0008121">
    <property type="term" value="F:quinol-cytochrome-c reductase activity"/>
    <property type="evidence" value="ECO:0007669"/>
    <property type="project" value="InterPro"/>
</dbReference>
<dbReference type="EMBL" id="MG196307">
    <property type="protein sequence ID" value="ATX69051.1"/>
    <property type="molecule type" value="Genomic_DNA"/>
</dbReference>
<dbReference type="GO" id="GO:0046872">
    <property type="term" value="F:metal ion binding"/>
    <property type="evidence" value="ECO:0007669"/>
    <property type="project" value="UniProtKB-UniRule"/>
</dbReference>
<keyword evidence="7 20" id="KW-0679">Respiratory chain</keyword>
<feature type="transmembrane region" description="Helical" evidence="20">
    <location>
        <begin position="87"/>
        <end position="107"/>
    </location>
</feature>
<proteinExistence type="inferred from homology"/>
<feature type="transmembrane region" description="Helical" evidence="20">
    <location>
        <begin position="346"/>
        <end position="372"/>
    </location>
</feature>
<dbReference type="InterPro" id="IPR036150">
    <property type="entry name" value="Cyt_b/b6_C_sf"/>
</dbReference>
<keyword evidence="11 20" id="KW-0249">Electron transport</keyword>
<protein>
    <recommendedName>
        <fullName evidence="4 20">Cytochrome b</fullName>
    </recommendedName>
</protein>
<keyword evidence="10" id="KW-0999">Mitochondrion inner membrane</keyword>
<evidence type="ECO:0000256" key="2">
    <source>
        <dbReference type="ARBA" id="ARBA00004448"/>
    </source>
</evidence>
<feature type="transmembrane region" description="Helical" evidence="20">
    <location>
        <begin position="30"/>
        <end position="52"/>
    </location>
</feature>
<dbReference type="Gene3D" id="1.20.810.10">
    <property type="entry name" value="Cytochrome Bc1 Complex, Chain C"/>
    <property type="match status" value="1"/>
</dbReference>
<dbReference type="PIRSF" id="PIRSF038885">
    <property type="entry name" value="COB"/>
    <property type="match status" value="1"/>
</dbReference>
<keyword evidence="14" id="KW-0830">Ubiquinone</keyword>
<evidence type="ECO:0000259" key="21">
    <source>
        <dbReference type="PROSITE" id="PS51002"/>
    </source>
</evidence>
<comment type="similarity">
    <text evidence="17 20">Belongs to the cytochrome b family.</text>
</comment>
<dbReference type="SUPFAM" id="SSF81648">
    <property type="entry name" value="a domain/subunit of cytochrome bc1 complex (Ubiquinol-cytochrome c reductase)"/>
    <property type="match status" value="1"/>
</dbReference>
<feature type="binding site" description="axial binding residue" evidence="19">
    <location>
        <position position="196"/>
    </location>
    <ligand>
        <name>heme b</name>
        <dbReference type="ChEBI" id="CHEBI:60344"/>
        <label>b566</label>
    </ligand>
    <ligandPart>
        <name>Fe</name>
        <dbReference type="ChEBI" id="CHEBI:18248"/>
    </ligandPart>
</feature>
<evidence type="ECO:0000256" key="17">
    <source>
        <dbReference type="ARBA" id="ARBA00061233"/>
    </source>
</evidence>
<evidence type="ECO:0000256" key="4">
    <source>
        <dbReference type="ARBA" id="ARBA00013531"/>
    </source>
</evidence>
<geneLocation type="mitochondrion" evidence="23"/>
<name>A0A343RBX8_MANPE</name>
<evidence type="ECO:0000256" key="16">
    <source>
        <dbReference type="ARBA" id="ARBA00023136"/>
    </source>
</evidence>
<keyword evidence="12 20" id="KW-1133">Transmembrane helix</keyword>
<keyword evidence="6 19" id="KW-0349">Heme</keyword>
<comment type="cofactor">
    <cofactor evidence="19">
        <name>heme</name>
        <dbReference type="ChEBI" id="CHEBI:30413"/>
    </cofactor>
    <text evidence="19">Binds 2 heme groups non-covalently.</text>
</comment>
<evidence type="ECO:0000256" key="8">
    <source>
        <dbReference type="ARBA" id="ARBA00022692"/>
    </source>
</evidence>
<dbReference type="InterPro" id="IPR048260">
    <property type="entry name" value="Cytochrome_b_C_euk/bac"/>
</dbReference>
<sequence>MTNIRKTHPLLKIVNDSFIDLPTPSNISAWWNFGSLLGACLILQILTGLFLAMHYTADTSTAFSSVTHICRDVNYGWIIRYMHANGASMFFICLFMHIGRGIYYGSYAYKETWNIGILLLFAAMATAFMGYVLPWGQMSFWGATVITNLLSAIPYIGSSLVEWVWGGFSVDKATLTRFFAFHFILPFAILGLALVHLLFLHETGSNNPMGIVSNSDKIPFHPYYTTKDILGLFIMIMALMGLALFFPDLLGDPDNYTPANPLNTPPHIKPEWYFLFAYAILRSIPNKLGGVLALILSILVLAFIPLLHTSKQRTMMFRPLSQTIFWLLVTNLLVLTWIGGQPVEHPFILIGQVASILYFTLILVAMPIAGIIENNLMKW</sequence>
<feature type="transmembrane region" description="Helical" evidence="20">
    <location>
        <begin position="229"/>
        <end position="246"/>
    </location>
</feature>
<evidence type="ECO:0000256" key="1">
    <source>
        <dbReference type="ARBA" id="ARBA00002566"/>
    </source>
</evidence>
<evidence type="ECO:0000256" key="5">
    <source>
        <dbReference type="ARBA" id="ARBA00022448"/>
    </source>
</evidence>
<comment type="cofactor">
    <cofactor evidence="20">
        <name>heme b</name>
        <dbReference type="ChEBI" id="CHEBI:60344"/>
    </cofactor>
    <text evidence="20">Binds 2 heme groups non-covalently.</text>
</comment>
<dbReference type="SUPFAM" id="SSF81342">
    <property type="entry name" value="Transmembrane di-heme cytochromes"/>
    <property type="match status" value="1"/>
</dbReference>
<dbReference type="Pfam" id="PF00032">
    <property type="entry name" value="Cytochrom_B_C"/>
    <property type="match status" value="1"/>
</dbReference>
<evidence type="ECO:0000256" key="3">
    <source>
        <dbReference type="ARBA" id="ARBA00011088"/>
    </source>
</evidence>
<feature type="binding site" description="axial binding residue" evidence="19">
    <location>
        <position position="182"/>
    </location>
    <ligand>
        <name>heme b</name>
        <dbReference type="ChEBI" id="CHEBI:60344"/>
        <label>b562</label>
    </ligand>
    <ligandPart>
        <name>Fe</name>
        <dbReference type="ChEBI" id="CHEBI:18248"/>
    </ligandPart>
</feature>
<evidence type="ECO:0000256" key="18">
    <source>
        <dbReference type="PIRSR" id="PIRSR038885-1"/>
    </source>
</evidence>
<evidence type="ECO:0000256" key="7">
    <source>
        <dbReference type="ARBA" id="ARBA00022660"/>
    </source>
</evidence>
<feature type="transmembrane region" description="Helical" evidence="20">
    <location>
        <begin position="113"/>
        <end position="133"/>
    </location>
</feature>
<dbReference type="Pfam" id="PF00033">
    <property type="entry name" value="Cytochrome_B"/>
    <property type="match status" value="1"/>
</dbReference>
<gene>
    <name evidence="23" type="primary">CYTB</name>
</gene>
<keyword evidence="8 20" id="KW-0812">Transmembrane</keyword>
<evidence type="ECO:0000256" key="11">
    <source>
        <dbReference type="ARBA" id="ARBA00022982"/>
    </source>
</evidence>